<protein>
    <submittedName>
        <fullName evidence="1">Uncharacterized protein</fullName>
    </submittedName>
</protein>
<name>A0ACC6Q4S5_9ACTN</name>
<evidence type="ECO:0000313" key="2">
    <source>
        <dbReference type="Proteomes" id="UP001377168"/>
    </source>
</evidence>
<dbReference type="EMBL" id="JBBKAJ010000022">
    <property type="protein sequence ID" value="MEJ8638575.1"/>
    <property type="molecule type" value="Genomic_DNA"/>
</dbReference>
<comment type="caution">
    <text evidence="1">The sequence shown here is derived from an EMBL/GenBank/DDBJ whole genome shotgun (WGS) entry which is preliminary data.</text>
</comment>
<evidence type="ECO:0000313" key="1">
    <source>
        <dbReference type="EMBL" id="MEJ8638575.1"/>
    </source>
</evidence>
<sequence length="217" mass="22729">MNSEAAQAEAEEVTQAKTGPEAGTNADARPEAGPEGQLGTQPDAGPQRSPVFLRRRTLAVVALLLGLVLGGAAFLLATARLNDTPAARNRALTDTAATTEVIEDVSGALTQVFSYTPAGTDTTRQAARGLLAGKAARQYGELFGQVEKRAAEQKLTLTTHVVRAGVTRLTGHSAHLLVFLDQVAERRGKPPATAAAQLSVTAELRGGRWQIVDIASR</sequence>
<gene>
    <name evidence="1" type="ORF">WKI67_34985</name>
</gene>
<dbReference type="Proteomes" id="UP001377168">
    <property type="component" value="Unassembled WGS sequence"/>
</dbReference>
<organism evidence="1 2">
    <name type="scientific">Streptomyces achmelvichensis</name>
    <dbReference type="NCBI Taxonomy" id="3134111"/>
    <lineage>
        <taxon>Bacteria</taxon>
        <taxon>Bacillati</taxon>
        <taxon>Actinomycetota</taxon>
        <taxon>Actinomycetes</taxon>
        <taxon>Kitasatosporales</taxon>
        <taxon>Streptomycetaceae</taxon>
        <taxon>Streptomyces</taxon>
    </lineage>
</organism>
<proteinExistence type="predicted"/>
<keyword evidence="2" id="KW-1185">Reference proteome</keyword>
<accession>A0ACC6Q4S5</accession>
<reference evidence="1" key="1">
    <citation type="submission" date="2024-03" db="EMBL/GenBank/DDBJ databases">
        <title>Novel Streptomyces species of biotechnological and ecological value are a feature of Machair soil.</title>
        <authorList>
            <person name="Prole J.R."/>
            <person name="Goodfellow M."/>
            <person name="Allenby N."/>
            <person name="Ward A.C."/>
        </authorList>
    </citation>
    <scope>NUCLEOTIDE SEQUENCE</scope>
    <source>
        <strain evidence="1">MS2.AVA.5</strain>
    </source>
</reference>